<proteinExistence type="predicted"/>
<feature type="region of interest" description="Disordered" evidence="1">
    <location>
        <begin position="56"/>
        <end position="81"/>
    </location>
</feature>
<dbReference type="ExpressionAtlas" id="A0A0P0WKX6">
    <property type="expression patterns" value="baseline and differential"/>
</dbReference>
<gene>
    <name evidence="2" type="ordered locus">Os05g0330700</name>
    <name evidence="2" type="ORF">OSNPB_050330700</name>
</gene>
<protein>
    <submittedName>
        <fullName evidence="2">Os05g0330700 protein</fullName>
    </submittedName>
</protein>
<feature type="non-terminal residue" evidence="2">
    <location>
        <position position="1"/>
    </location>
</feature>
<dbReference type="Gramene" id="Os05t0330700-01">
    <property type="protein sequence ID" value="Os05t0330700-01"/>
    <property type="gene ID" value="Os05g0330700"/>
</dbReference>
<reference evidence="3" key="1">
    <citation type="journal article" date="2005" name="Nature">
        <title>The map-based sequence of the rice genome.</title>
        <authorList>
            <consortium name="International rice genome sequencing project (IRGSP)"/>
            <person name="Matsumoto T."/>
            <person name="Wu J."/>
            <person name="Kanamori H."/>
            <person name="Katayose Y."/>
            <person name="Fujisawa M."/>
            <person name="Namiki N."/>
            <person name="Mizuno H."/>
            <person name="Yamamoto K."/>
            <person name="Antonio B.A."/>
            <person name="Baba T."/>
            <person name="Sakata K."/>
            <person name="Nagamura Y."/>
            <person name="Aoki H."/>
            <person name="Arikawa K."/>
            <person name="Arita K."/>
            <person name="Bito T."/>
            <person name="Chiden Y."/>
            <person name="Fujitsuka N."/>
            <person name="Fukunaka R."/>
            <person name="Hamada M."/>
            <person name="Harada C."/>
            <person name="Hayashi A."/>
            <person name="Hijishita S."/>
            <person name="Honda M."/>
            <person name="Hosokawa S."/>
            <person name="Ichikawa Y."/>
            <person name="Idonuma A."/>
            <person name="Iijima M."/>
            <person name="Ikeda M."/>
            <person name="Ikeno M."/>
            <person name="Ito K."/>
            <person name="Ito S."/>
            <person name="Ito T."/>
            <person name="Ito Y."/>
            <person name="Ito Y."/>
            <person name="Iwabuchi A."/>
            <person name="Kamiya K."/>
            <person name="Karasawa W."/>
            <person name="Kurita K."/>
            <person name="Katagiri S."/>
            <person name="Kikuta A."/>
            <person name="Kobayashi H."/>
            <person name="Kobayashi N."/>
            <person name="Machita K."/>
            <person name="Maehara T."/>
            <person name="Masukawa M."/>
            <person name="Mizubayashi T."/>
            <person name="Mukai Y."/>
            <person name="Nagasaki H."/>
            <person name="Nagata Y."/>
            <person name="Naito S."/>
            <person name="Nakashima M."/>
            <person name="Nakama Y."/>
            <person name="Nakamichi Y."/>
            <person name="Nakamura M."/>
            <person name="Meguro A."/>
            <person name="Negishi M."/>
            <person name="Ohta I."/>
            <person name="Ohta T."/>
            <person name="Okamoto M."/>
            <person name="Ono N."/>
            <person name="Saji S."/>
            <person name="Sakaguchi M."/>
            <person name="Sakai K."/>
            <person name="Shibata M."/>
            <person name="Shimokawa T."/>
            <person name="Song J."/>
            <person name="Takazaki Y."/>
            <person name="Terasawa K."/>
            <person name="Tsugane M."/>
            <person name="Tsuji K."/>
            <person name="Ueda S."/>
            <person name="Waki K."/>
            <person name="Yamagata H."/>
            <person name="Yamamoto M."/>
            <person name="Yamamoto S."/>
            <person name="Yamane H."/>
            <person name="Yoshiki S."/>
            <person name="Yoshihara R."/>
            <person name="Yukawa K."/>
            <person name="Zhong H."/>
            <person name="Yano M."/>
            <person name="Yuan Q."/>
            <person name="Ouyang S."/>
            <person name="Liu J."/>
            <person name="Jones K.M."/>
            <person name="Gansberger K."/>
            <person name="Moffat K."/>
            <person name="Hill J."/>
            <person name="Bera J."/>
            <person name="Fadrosh D."/>
            <person name="Jin S."/>
            <person name="Johri S."/>
            <person name="Kim M."/>
            <person name="Overton L."/>
            <person name="Reardon M."/>
            <person name="Tsitrin T."/>
            <person name="Vuong H."/>
            <person name="Weaver B."/>
            <person name="Ciecko A."/>
            <person name="Tallon L."/>
            <person name="Jackson J."/>
            <person name="Pai G."/>
            <person name="Aken S.V."/>
            <person name="Utterback T."/>
            <person name="Reidmuller S."/>
            <person name="Feldblyum T."/>
            <person name="Hsiao J."/>
            <person name="Zismann V."/>
            <person name="Iobst S."/>
            <person name="de Vazeille A.R."/>
            <person name="Buell C.R."/>
            <person name="Ying K."/>
            <person name="Li Y."/>
            <person name="Lu T."/>
            <person name="Huang Y."/>
            <person name="Zhao Q."/>
            <person name="Feng Q."/>
            <person name="Zhang L."/>
            <person name="Zhu J."/>
            <person name="Weng Q."/>
            <person name="Mu J."/>
            <person name="Lu Y."/>
            <person name="Fan D."/>
            <person name="Liu Y."/>
            <person name="Guan J."/>
            <person name="Zhang Y."/>
            <person name="Yu S."/>
            <person name="Liu X."/>
            <person name="Zhang Y."/>
            <person name="Hong G."/>
            <person name="Han B."/>
            <person name="Choisne N."/>
            <person name="Demange N."/>
            <person name="Orjeda G."/>
            <person name="Samain S."/>
            <person name="Cattolico L."/>
            <person name="Pelletier E."/>
            <person name="Couloux A."/>
            <person name="Segurens B."/>
            <person name="Wincker P."/>
            <person name="D'Hont A."/>
            <person name="Scarpelli C."/>
            <person name="Weissenbach J."/>
            <person name="Salanoubat M."/>
            <person name="Quetier F."/>
            <person name="Yu Y."/>
            <person name="Kim H.R."/>
            <person name="Rambo T."/>
            <person name="Currie J."/>
            <person name="Collura K."/>
            <person name="Luo M."/>
            <person name="Yang T."/>
            <person name="Ammiraju J.S.S."/>
            <person name="Engler F."/>
            <person name="Soderlund C."/>
            <person name="Wing R.A."/>
            <person name="Palmer L.E."/>
            <person name="de la Bastide M."/>
            <person name="Spiegel L."/>
            <person name="Nascimento L."/>
            <person name="Zutavern T."/>
            <person name="O'Shaughnessy A."/>
            <person name="Dike S."/>
            <person name="Dedhia N."/>
            <person name="Preston R."/>
            <person name="Balija V."/>
            <person name="McCombie W.R."/>
            <person name="Chow T."/>
            <person name="Chen H."/>
            <person name="Chung M."/>
            <person name="Chen C."/>
            <person name="Shaw J."/>
            <person name="Wu H."/>
            <person name="Hsiao K."/>
            <person name="Chao Y."/>
            <person name="Chu M."/>
            <person name="Cheng C."/>
            <person name="Hour A."/>
            <person name="Lee P."/>
            <person name="Lin S."/>
            <person name="Lin Y."/>
            <person name="Liou J."/>
            <person name="Liu S."/>
            <person name="Hsing Y."/>
            <person name="Raghuvanshi S."/>
            <person name="Mohanty A."/>
            <person name="Bharti A.K."/>
            <person name="Gaur A."/>
            <person name="Gupta V."/>
            <person name="Kumar D."/>
            <person name="Ravi V."/>
            <person name="Vij S."/>
            <person name="Kapur A."/>
            <person name="Khurana P."/>
            <person name="Khurana P."/>
            <person name="Khurana J.P."/>
            <person name="Tyagi A.K."/>
            <person name="Gaikwad K."/>
            <person name="Singh A."/>
            <person name="Dalal V."/>
            <person name="Srivastava S."/>
            <person name="Dixit A."/>
            <person name="Pal A.K."/>
            <person name="Ghazi I.A."/>
            <person name="Yadav M."/>
            <person name="Pandit A."/>
            <person name="Bhargava A."/>
            <person name="Sureshbabu K."/>
            <person name="Batra K."/>
            <person name="Sharma T.R."/>
            <person name="Mohapatra T."/>
            <person name="Singh N.K."/>
            <person name="Messing J."/>
            <person name="Nelson A.B."/>
            <person name="Fuks G."/>
            <person name="Kavchok S."/>
            <person name="Keizer G."/>
            <person name="Linton E."/>
            <person name="Llaca V."/>
            <person name="Song R."/>
            <person name="Tanyolac B."/>
            <person name="Young S."/>
            <person name="Ho-Il K."/>
            <person name="Hahn J.H."/>
            <person name="Sangsakoo G."/>
            <person name="Vanavichit A."/>
            <person name="de Mattos Luiz.A.T."/>
            <person name="Zimmer P.D."/>
            <person name="Malone G."/>
            <person name="Dellagostin O."/>
            <person name="de Oliveira A.C."/>
            <person name="Bevan M."/>
            <person name="Bancroft I."/>
            <person name="Minx P."/>
            <person name="Cordum H."/>
            <person name="Wilson R."/>
            <person name="Cheng Z."/>
            <person name="Jin W."/>
            <person name="Jiang J."/>
            <person name="Leong S.A."/>
            <person name="Iwama H."/>
            <person name="Gojobori T."/>
            <person name="Itoh T."/>
            <person name="Niimura Y."/>
            <person name="Fujii Y."/>
            <person name="Habara T."/>
            <person name="Sakai H."/>
            <person name="Sato Y."/>
            <person name="Wilson G."/>
            <person name="Kumar K."/>
            <person name="McCouch S."/>
            <person name="Juretic N."/>
            <person name="Hoen D."/>
            <person name="Wright S."/>
            <person name="Bruskiewich R."/>
            <person name="Bureau T."/>
            <person name="Miyao A."/>
            <person name="Hirochika H."/>
            <person name="Nishikawa T."/>
            <person name="Kadowaki K."/>
            <person name="Sugiura M."/>
            <person name="Burr B."/>
            <person name="Sasaki T."/>
        </authorList>
    </citation>
    <scope>NUCLEOTIDE SEQUENCE [LARGE SCALE GENOMIC DNA]</scope>
    <source>
        <strain evidence="3">cv. Nipponbare</strain>
    </source>
</reference>
<reference evidence="2 3" key="2">
    <citation type="journal article" date="2013" name="Plant Cell Physiol.">
        <title>Rice Annotation Project Database (RAP-DB): an integrative and interactive database for rice genomics.</title>
        <authorList>
            <person name="Sakai H."/>
            <person name="Lee S.S."/>
            <person name="Tanaka T."/>
            <person name="Numa H."/>
            <person name="Kim J."/>
            <person name="Kawahara Y."/>
            <person name="Wakimoto H."/>
            <person name="Yang C.C."/>
            <person name="Iwamoto M."/>
            <person name="Abe T."/>
            <person name="Yamada Y."/>
            <person name="Muto A."/>
            <person name="Inokuchi H."/>
            <person name="Ikemura T."/>
            <person name="Matsumoto T."/>
            <person name="Sasaki T."/>
            <person name="Itoh T."/>
        </authorList>
    </citation>
    <scope>NUCLEOTIDE SEQUENCE [LARGE SCALE GENOMIC DNA]</scope>
    <source>
        <strain evidence="3">cv. Nipponbare</strain>
    </source>
</reference>
<dbReference type="Proteomes" id="UP000059680">
    <property type="component" value="Chromosome 5"/>
</dbReference>
<accession>A0A0P0WKX6</accession>
<sequence>TKLPRVSPSSLGPSDSLLFLSLSHSSPSSLLSPPSPVVVASNTAGCSRLHCCPVPLSHRPTGRPRPPDLATPSFPLVELAR</sequence>
<reference evidence="2 3" key="3">
    <citation type="journal article" date="2013" name="Rice">
        <title>Improvement of the Oryza sativa Nipponbare reference genome using next generation sequence and optical map data.</title>
        <authorList>
            <person name="Kawahara Y."/>
            <person name="de la Bastide M."/>
            <person name="Hamilton J.P."/>
            <person name="Kanamori H."/>
            <person name="McCombie W.R."/>
            <person name="Ouyang S."/>
            <person name="Schwartz D.C."/>
            <person name="Tanaka T."/>
            <person name="Wu J."/>
            <person name="Zhou S."/>
            <person name="Childs K.L."/>
            <person name="Davidson R.M."/>
            <person name="Lin H."/>
            <person name="Quesada-Ocampo L."/>
            <person name="Vaillancourt B."/>
            <person name="Sakai H."/>
            <person name="Lee S.S."/>
            <person name="Kim J."/>
            <person name="Numa H."/>
            <person name="Itoh T."/>
            <person name="Buell C.R."/>
            <person name="Matsumoto T."/>
        </authorList>
    </citation>
    <scope>NUCLEOTIDE SEQUENCE [LARGE SCALE GENOMIC DNA]</scope>
    <source>
        <strain evidence="3">cv. Nipponbare</strain>
    </source>
</reference>
<organism evidence="2 3">
    <name type="scientific">Oryza sativa subsp. japonica</name>
    <name type="common">Rice</name>
    <dbReference type="NCBI Taxonomy" id="39947"/>
    <lineage>
        <taxon>Eukaryota</taxon>
        <taxon>Viridiplantae</taxon>
        <taxon>Streptophyta</taxon>
        <taxon>Embryophyta</taxon>
        <taxon>Tracheophyta</taxon>
        <taxon>Spermatophyta</taxon>
        <taxon>Magnoliopsida</taxon>
        <taxon>Liliopsida</taxon>
        <taxon>Poales</taxon>
        <taxon>Poaceae</taxon>
        <taxon>BOP clade</taxon>
        <taxon>Oryzoideae</taxon>
        <taxon>Oryzeae</taxon>
        <taxon>Oryzinae</taxon>
        <taxon>Oryza</taxon>
        <taxon>Oryza sativa</taxon>
    </lineage>
</organism>
<evidence type="ECO:0000313" key="3">
    <source>
        <dbReference type="Proteomes" id="UP000059680"/>
    </source>
</evidence>
<dbReference type="AlphaFoldDB" id="A0A0P0WKX6"/>
<keyword evidence="3" id="KW-1185">Reference proteome</keyword>
<name>A0A0P0WKX6_ORYSJ</name>
<evidence type="ECO:0000256" key="1">
    <source>
        <dbReference type="SAM" id="MobiDB-lite"/>
    </source>
</evidence>
<evidence type="ECO:0000313" key="2">
    <source>
        <dbReference type="EMBL" id="BAS93423.1"/>
    </source>
</evidence>
<dbReference type="EMBL" id="AP014961">
    <property type="protein sequence ID" value="BAS93423.1"/>
    <property type="molecule type" value="Genomic_DNA"/>
</dbReference>